<proteinExistence type="predicted"/>
<feature type="region of interest" description="Disordered" evidence="1">
    <location>
        <begin position="279"/>
        <end position="317"/>
    </location>
</feature>
<comment type="caution">
    <text evidence="3">The sequence shown here is derived from an EMBL/GenBank/DDBJ whole genome shotgun (WGS) entry which is preliminary data.</text>
</comment>
<feature type="transmembrane region" description="Helical" evidence="2">
    <location>
        <begin position="133"/>
        <end position="153"/>
    </location>
</feature>
<dbReference type="Pfam" id="PF10935">
    <property type="entry name" value="DUF2637"/>
    <property type="match status" value="1"/>
</dbReference>
<feature type="compositionally biased region" description="Pro residues" evidence="1">
    <location>
        <begin position="305"/>
        <end position="317"/>
    </location>
</feature>
<evidence type="ECO:0000313" key="3">
    <source>
        <dbReference type="EMBL" id="GIJ34981.1"/>
    </source>
</evidence>
<feature type="transmembrane region" description="Helical" evidence="2">
    <location>
        <begin position="109"/>
        <end position="127"/>
    </location>
</feature>
<feature type="region of interest" description="Disordered" evidence="1">
    <location>
        <begin position="161"/>
        <end position="219"/>
    </location>
</feature>
<feature type="compositionally biased region" description="Basic and acidic residues" evidence="1">
    <location>
        <begin position="161"/>
        <end position="171"/>
    </location>
</feature>
<feature type="transmembrane region" description="Helical" evidence="2">
    <location>
        <begin position="37"/>
        <end position="59"/>
    </location>
</feature>
<dbReference type="RefSeq" id="WP_093408122.1">
    <property type="nucleotide sequence ID" value="NZ_BOPD01000026.1"/>
</dbReference>
<keyword evidence="2" id="KW-1133">Transmembrane helix</keyword>
<keyword evidence="2" id="KW-0472">Membrane</keyword>
<dbReference type="InterPro" id="IPR021235">
    <property type="entry name" value="DUF2637"/>
</dbReference>
<evidence type="ECO:0000256" key="1">
    <source>
        <dbReference type="SAM" id="MobiDB-lite"/>
    </source>
</evidence>
<dbReference type="Proteomes" id="UP000607311">
    <property type="component" value="Unassembled WGS sequence"/>
</dbReference>
<feature type="compositionally biased region" description="Low complexity" evidence="1">
    <location>
        <begin position="290"/>
        <end position="299"/>
    </location>
</feature>
<keyword evidence="2" id="KW-0812">Transmembrane</keyword>
<reference evidence="3" key="1">
    <citation type="submission" date="2021-01" db="EMBL/GenBank/DDBJ databases">
        <title>Whole genome shotgun sequence of Verrucosispora sediminis NBRC 107745.</title>
        <authorList>
            <person name="Komaki H."/>
            <person name="Tamura T."/>
        </authorList>
    </citation>
    <scope>NUCLEOTIDE SEQUENCE</scope>
    <source>
        <strain evidence="3">NBRC 107745</strain>
    </source>
</reference>
<sequence>MDGRLLAAGIAVAVALTLTDIVLRLRARHDTPRRSPADLTITAAATLTTLGLAGIAGAVSYDHLRELAESRGETGWRAHAFPLTVDGVEIVATLTILADRRASRPSTWVTWTALVAGGIASLGANILVAQDDLIARIIAGWPAIALIAAIKMLSGILEHAPRHNTPPDRHPPASSITRTAEPADGLDDAPSENVSRQEPPAAPDDPAVSRLDDIDGDTAAADDWPVTLMRRIPVNPEPYQRWQAVWADLKAGNTDLKDLARRHHFDVRSVQAIRRAGQLGILDHPDPPARRLAALPTATGHHEPPPPPPTDAQPASP</sequence>
<name>A0A9W5UTX0_9ACTN</name>
<evidence type="ECO:0008006" key="5">
    <source>
        <dbReference type="Google" id="ProtNLM"/>
    </source>
</evidence>
<dbReference type="AlphaFoldDB" id="A0A9W5UTX0"/>
<evidence type="ECO:0000256" key="2">
    <source>
        <dbReference type="SAM" id="Phobius"/>
    </source>
</evidence>
<organism evidence="3 4">
    <name type="scientific">Micromonospora sediminimaris</name>
    <dbReference type="NCBI Taxonomy" id="547162"/>
    <lineage>
        <taxon>Bacteria</taxon>
        <taxon>Bacillati</taxon>
        <taxon>Actinomycetota</taxon>
        <taxon>Actinomycetes</taxon>
        <taxon>Micromonosporales</taxon>
        <taxon>Micromonosporaceae</taxon>
        <taxon>Micromonospora</taxon>
    </lineage>
</organism>
<feature type="transmembrane region" description="Helical" evidence="2">
    <location>
        <begin position="6"/>
        <end position="25"/>
    </location>
</feature>
<dbReference type="OrthoDB" id="3393357at2"/>
<evidence type="ECO:0000313" key="4">
    <source>
        <dbReference type="Proteomes" id="UP000607311"/>
    </source>
</evidence>
<accession>A0A9W5UTX0</accession>
<keyword evidence="4" id="KW-1185">Reference proteome</keyword>
<protein>
    <recommendedName>
        <fullName evidence="5">DUF2637 domain-containing protein</fullName>
    </recommendedName>
</protein>
<gene>
    <name evidence="3" type="ORF">Vse01_41290</name>
</gene>
<dbReference type="EMBL" id="BOPD01000026">
    <property type="protein sequence ID" value="GIJ34981.1"/>
    <property type="molecule type" value="Genomic_DNA"/>
</dbReference>